<organism evidence="1 2">
    <name type="scientific">Zizania palustris</name>
    <name type="common">Northern wild rice</name>
    <dbReference type="NCBI Taxonomy" id="103762"/>
    <lineage>
        <taxon>Eukaryota</taxon>
        <taxon>Viridiplantae</taxon>
        <taxon>Streptophyta</taxon>
        <taxon>Embryophyta</taxon>
        <taxon>Tracheophyta</taxon>
        <taxon>Spermatophyta</taxon>
        <taxon>Magnoliopsida</taxon>
        <taxon>Liliopsida</taxon>
        <taxon>Poales</taxon>
        <taxon>Poaceae</taxon>
        <taxon>BOP clade</taxon>
        <taxon>Oryzoideae</taxon>
        <taxon>Oryzeae</taxon>
        <taxon>Zizaniinae</taxon>
        <taxon>Zizania</taxon>
    </lineage>
</organism>
<accession>A0A8J5WXL2</accession>
<keyword evidence="2" id="KW-1185">Reference proteome</keyword>
<sequence length="184" mass="20150">MEVSERSELEVAVILGPMALEMVVVVSEPGALQNHKRGITFKVIAKEFRGDCYSSAKSLEALASPSRQAVVGTLFDTLCHQAEALFGENFSAVNHPALERSSSSRQSPIRREPSVPWTSEDLVRDDLVMQLGRYCPKDLTAMIEEALLQAFTLVHGTANSVDRQVALATETIESLRCQAFEAAQ</sequence>
<comment type="caution">
    <text evidence="1">The sequence shown here is derived from an EMBL/GenBank/DDBJ whole genome shotgun (WGS) entry which is preliminary data.</text>
</comment>
<dbReference type="EMBL" id="JAAALK010000080">
    <property type="protein sequence ID" value="KAG8095298.1"/>
    <property type="molecule type" value="Genomic_DNA"/>
</dbReference>
<protein>
    <submittedName>
        <fullName evidence="1">Uncharacterized protein</fullName>
    </submittedName>
</protein>
<reference evidence="1" key="1">
    <citation type="journal article" date="2021" name="bioRxiv">
        <title>Whole Genome Assembly and Annotation of Northern Wild Rice, Zizania palustris L., Supports a Whole Genome Duplication in the Zizania Genus.</title>
        <authorList>
            <person name="Haas M."/>
            <person name="Kono T."/>
            <person name="Macchietto M."/>
            <person name="Millas R."/>
            <person name="McGilp L."/>
            <person name="Shao M."/>
            <person name="Duquette J."/>
            <person name="Hirsch C.N."/>
            <person name="Kimball J."/>
        </authorList>
    </citation>
    <scope>NUCLEOTIDE SEQUENCE</scope>
    <source>
        <tissue evidence="1">Fresh leaf tissue</tissue>
    </source>
</reference>
<evidence type="ECO:0000313" key="1">
    <source>
        <dbReference type="EMBL" id="KAG8095298.1"/>
    </source>
</evidence>
<gene>
    <name evidence="1" type="ORF">GUJ93_ZPchr0012g19881</name>
</gene>
<dbReference type="Proteomes" id="UP000729402">
    <property type="component" value="Unassembled WGS sequence"/>
</dbReference>
<name>A0A8J5WXL2_ZIZPA</name>
<reference evidence="1" key="2">
    <citation type="submission" date="2021-02" db="EMBL/GenBank/DDBJ databases">
        <authorList>
            <person name="Kimball J.A."/>
            <person name="Haas M.W."/>
            <person name="Macchietto M."/>
            <person name="Kono T."/>
            <person name="Duquette J."/>
            <person name="Shao M."/>
        </authorList>
    </citation>
    <scope>NUCLEOTIDE SEQUENCE</scope>
    <source>
        <tissue evidence="1">Fresh leaf tissue</tissue>
    </source>
</reference>
<dbReference type="AlphaFoldDB" id="A0A8J5WXL2"/>
<proteinExistence type="predicted"/>
<evidence type="ECO:0000313" key="2">
    <source>
        <dbReference type="Proteomes" id="UP000729402"/>
    </source>
</evidence>